<comment type="caution">
    <text evidence="3">The sequence shown here is derived from an EMBL/GenBank/DDBJ whole genome shotgun (WGS) entry which is preliminary data.</text>
</comment>
<accession>A0A919GYW5</accession>
<dbReference type="Pfam" id="PF14339">
    <property type="entry name" value="DUF4394"/>
    <property type="match status" value="1"/>
</dbReference>
<evidence type="ECO:0000313" key="4">
    <source>
        <dbReference type="Proteomes" id="UP000600026"/>
    </source>
</evidence>
<feature type="region of interest" description="Disordered" evidence="1">
    <location>
        <begin position="196"/>
        <end position="217"/>
    </location>
</feature>
<proteinExistence type="predicted"/>
<organism evidence="3 4">
    <name type="scientific">Streptomyces xanthophaeus</name>
    <dbReference type="NCBI Taxonomy" id="67385"/>
    <lineage>
        <taxon>Bacteria</taxon>
        <taxon>Bacillati</taxon>
        <taxon>Actinomycetota</taxon>
        <taxon>Actinomycetes</taxon>
        <taxon>Kitasatosporales</taxon>
        <taxon>Streptomycetaceae</taxon>
        <taxon>Streptomyces</taxon>
    </lineage>
</organism>
<dbReference type="InterPro" id="IPR025507">
    <property type="entry name" value="DUF4394"/>
</dbReference>
<name>A0A919GYW5_9ACTN</name>
<sequence>MEWSVEFTHVRERLGSEAGVRSALTWAAHETTTSRKVNMRTRSTVLALSAVLAMACAAPALAASDNGTPPVTLPAMEHKGLAAIGLTADQRLVEFDVDKPSKSVPARRVSGLTGDAKLVGIDFRVQNERLYGVGDRGGVYTLDTGNARATKVSQLTVALSGTFFGVDFNPAANRLRVISDTGQNLRHNIDDAAAAPGTAVDGPLTNPGTPPATASGVTGAAYTNNDLNAATATTLFDLDTLADRISLQSPANAGTLAPTGSLGINAVPDAGFDIYSSPRTGTNRGFATISTGGSYALYEIDVLNGRATSRGAFPGRTQVTDIALPPNQG</sequence>
<dbReference type="Proteomes" id="UP000600026">
    <property type="component" value="Unassembled WGS sequence"/>
</dbReference>
<feature type="domain" description="DUF4394" evidence="2">
    <location>
        <begin position="91"/>
        <end position="323"/>
    </location>
</feature>
<keyword evidence="4" id="KW-1185">Reference proteome</keyword>
<dbReference type="EMBL" id="BNEE01000006">
    <property type="protein sequence ID" value="GHI86459.1"/>
    <property type="molecule type" value="Genomic_DNA"/>
</dbReference>
<evidence type="ECO:0000256" key="1">
    <source>
        <dbReference type="SAM" id="MobiDB-lite"/>
    </source>
</evidence>
<gene>
    <name evidence="3" type="ORF">Sxan_38230</name>
</gene>
<evidence type="ECO:0000259" key="2">
    <source>
        <dbReference type="Pfam" id="PF14339"/>
    </source>
</evidence>
<evidence type="ECO:0000313" key="3">
    <source>
        <dbReference type="EMBL" id="GHI86459.1"/>
    </source>
</evidence>
<dbReference type="AlphaFoldDB" id="A0A919GYW5"/>
<reference evidence="3" key="1">
    <citation type="submission" date="2020-09" db="EMBL/GenBank/DDBJ databases">
        <title>Whole genome shotgun sequence of Streptomyces xanthophaeus NBRC 12829.</title>
        <authorList>
            <person name="Komaki H."/>
            <person name="Tamura T."/>
        </authorList>
    </citation>
    <scope>NUCLEOTIDE SEQUENCE</scope>
    <source>
        <strain evidence="3">NBRC 12829</strain>
    </source>
</reference>
<protein>
    <recommendedName>
        <fullName evidence="2">DUF4394 domain-containing protein</fullName>
    </recommendedName>
</protein>